<evidence type="ECO:0000256" key="6">
    <source>
        <dbReference type="ARBA" id="ARBA00022705"/>
    </source>
</evidence>
<name>A0A8J4DS50_9ACTN</name>
<keyword evidence="4" id="KW-0808">Transferase</keyword>
<dbReference type="CDD" id="cd00140">
    <property type="entry name" value="beta_clamp"/>
    <property type="match status" value="1"/>
</dbReference>
<comment type="caution">
    <text evidence="10">The sequence shown here is derived from an EMBL/GenBank/DDBJ whole genome shotgun (WGS) entry which is preliminary data.</text>
</comment>
<keyword evidence="5" id="KW-0548">Nucleotidyltransferase</keyword>
<evidence type="ECO:0000256" key="4">
    <source>
        <dbReference type="ARBA" id="ARBA00022679"/>
    </source>
</evidence>
<dbReference type="Proteomes" id="UP000619260">
    <property type="component" value="Unassembled WGS sequence"/>
</dbReference>
<dbReference type="PANTHER" id="PTHR30478">
    <property type="entry name" value="DNA POLYMERASE III SUBUNIT BETA"/>
    <property type="match status" value="1"/>
</dbReference>
<keyword evidence="7" id="KW-0239">DNA-directed DNA polymerase</keyword>
<dbReference type="InterPro" id="IPR022637">
    <property type="entry name" value="DNA_polIII_beta_cen"/>
</dbReference>
<dbReference type="PROSITE" id="PS00552">
    <property type="entry name" value="HTH_MERR_1"/>
    <property type="match status" value="1"/>
</dbReference>
<evidence type="ECO:0000259" key="9">
    <source>
        <dbReference type="PROSITE" id="PS50937"/>
    </source>
</evidence>
<dbReference type="Gene3D" id="1.10.1660.10">
    <property type="match status" value="1"/>
</dbReference>
<comment type="subcellular location">
    <subcellularLocation>
        <location evidence="1">Cytoplasm</location>
    </subcellularLocation>
</comment>
<organism evidence="10 11">
    <name type="scientific">Virgisporangium aliadipatigenens</name>
    <dbReference type="NCBI Taxonomy" id="741659"/>
    <lineage>
        <taxon>Bacteria</taxon>
        <taxon>Bacillati</taxon>
        <taxon>Actinomycetota</taxon>
        <taxon>Actinomycetes</taxon>
        <taxon>Micromonosporales</taxon>
        <taxon>Micromonosporaceae</taxon>
        <taxon>Virgisporangium</taxon>
    </lineage>
</organism>
<dbReference type="Pfam" id="PF02767">
    <property type="entry name" value="DNA_pol3_beta_2"/>
    <property type="match status" value="1"/>
</dbReference>
<dbReference type="RefSeq" id="WP_203900448.1">
    <property type="nucleotide sequence ID" value="NZ_BOPF01000013.1"/>
</dbReference>
<dbReference type="InterPro" id="IPR001001">
    <property type="entry name" value="DNA_polIII_beta"/>
</dbReference>
<dbReference type="SMART" id="SM00422">
    <property type="entry name" value="HTH_MERR"/>
    <property type="match status" value="1"/>
</dbReference>
<sequence length="356" mass="37906">MESTSVTATHSIGRFARSTGLTISALRFYDRAGVLVPAVVDPSTGYRWYTDAQVRPARLVAALRRVGLPIADIVLVLRLGGDRPAVQRVLDRHLRRLEDGLTDARRELTRAIGLIGPEQRVAPAVVSVSAARLAMAFDAVRFAVCRDPALPGLGGVRFDLGDGMLRLVATDRYRLAVAGVPAPGTGALTAPTDLLDAARGILDGADDATVTLAADRLTVAANGREIGGVPLPEEFPDYRPLLRAESAHRHVTDATALRSALTGGPVVPVTRHQDGTRTEVSVLTVDAGGTLRVGSAREEPDARLRVGFNREFLLEAIAAGHGDQLVLELDGPIAPLAVRRPDDVETFSILMPTRLD</sequence>
<dbReference type="PANTHER" id="PTHR30478:SF0">
    <property type="entry name" value="BETA SLIDING CLAMP"/>
    <property type="match status" value="1"/>
</dbReference>
<dbReference type="InterPro" id="IPR009061">
    <property type="entry name" value="DNA-bd_dom_put_sf"/>
</dbReference>
<dbReference type="EMBL" id="BOPF01000013">
    <property type="protein sequence ID" value="GIJ46917.1"/>
    <property type="molecule type" value="Genomic_DNA"/>
</dbReference>
<dbReference type="GO" id="GO:0005737">
    <property type="term" value="C:cytoplasm"/>
    <property type="evidence" value="ECO:0007669"/>
    <property type="project" value="UniProtKB-SubCell"/>
</dbReference>
<dbReference type="Pfam" id="PF13411">
    <property type="entry name" value="MerR_1"/>
    <property type="match status" value="1"/>
</dbReference>
<dbReference type="SUPFAM" id="SSF46955">
    <property type="entry name" value="Putative DNA-binding domain"/>
    <property type="match status" value="1"/>
</dbReference>
<proteinExistence type="inferred from homology"/>
<evidence type="ECO:0000256" key="5">
    <source>
        <dbReference type="ARBA" id="ARBA00022695"/>
    </source>
</evidence>
<evidence type="ECO:0000256" key="7">
    <source>
        <dbReference type="ARBA" id="ARBA00022932"/>
    </source>
</evidence>
<evidence type="ECO:0000313" key="11">
    <source>
        <dbReference type="Proteomes" id="UP000619260"/>
    </source>
</evidence>
<evidence type="ECO:0000256" key="8">
    <source>
        <dbReference type="ARBA" id="ARBA00023125"/>
    </source>
</evidence>
<dbReference type="GO" id="GO:0009360">
    <property type="term" value="C:DNA polymerase III complex"/>
    <property type="evidence" value="ECO:0007669"/>
    <property type="project" value="InterPro"/>
</dbReference>
<dbReference type="SUPFAM" id="SSF55979">
    <property type="entry name" value="DNA clamp"/>
    <property type="match status" value="2"/>
</dbReference>
<keyword evidence="11" id="KW-1185">Reference proteome</keyword>
<dbReference type="InterPro" id="IPR000551">
    <property type="entry name" value="MerR-type_HTH_dom"/>
</dbReference>
<dbReference type="InterPro" id="IPR046938">
    <property type="entry name" value="DNA_clamp_sf"/>
</dbReference>
<keyword evidence="3" id="KW-0963">Cytoplasm</keyword>
<dbReference type="GO" id="GO:0006355">
    <property type="term" value="P:regulation of DNA-templated transcription"/>
    <property type="evidence" value="ECO:0007669"/>
    <property type="project" value="InterPro"/>
</dbReference>
<feature type="domain" description="HTH merR-type" evidence="9">
    <location>
        <begin position="9"/>
        <end position="79"/>
    </location>
</feature>
<dbReference type="GO" id="GO:0003887">
    <property type="term" value="F:DNA-directed DNA polymerase activity"/>
    <property type="evidence" value="ECO:0007669"/>
    <property type="project" value="UniProtKB-KW"/>
</dbReference>
<evidence type="ECO:0000256" key="2">
    <source>
        <dbReference type="ARBA" id="ARBA00010752"/>
    </source>
</evidence>
<dbReference type="SMART" id="SM00480">
    <property type="entry name" value="POL3Bc"/>
    <property type="match status" value="1"/>
</dbReference>
<evidence type="ECO:0000313" key="10">
    <source>
        <dbReference type="EMBL" id="GIJ46917.1"/>
    </source>
</evidence>
<evidence type="ECO:0000256" key="3">
    <source>
        <dbReference type="ARBA" id="ARBA00022490"/>
    </source>
</evidence>
<reference evidence="10" key="1">
    <citation type="submission" date="2021-01" db="EMBL/GenBank/DDBJ databases">
        <title>Whole genome shotgun sequence of Virgisporangium aliadipatigenens NBRC 105644.</title>
        <authorList>
            <person name="Komaki H."/>
            <person name="Tamura T."/>
        </authorList>
    </citation>
    <scope>NUCLEOTIDE SEQUENCE</scope>
    <source>
        <strain evidence="10">NBRC 105644</strain>
    </source>
</reference>
<dbReference type="GO" id="GO:0003677">
    <property type="term" value="F:DNA binding"/>
    <property type="evidence" value="ECO:0007669"/>
    <property type="project" value="UniProtKB-KW"/>
</dbReference>
<dbReference type="GO" id="GO:0006271">
    <property type="term" value="P:DNA strand elongation involved in DNA replication"/>
    <property type="evidence" value="ECO:0007669"/>
    <property type="project" value="TreeGrafter"/>
</dbReference>
<dbReference type="PROSITE" id="PS50937">
    <property type="entry name" value="HTH_MERR_2"/>
    <property type="match status" value="1"/>
</dbReference>
<keyword evidence="6" id="KW-0235">DNA replication</keyword>
<accession>A0A8J4DS50</accession>
<dbReference type="GO" id="GO:0008408">
    <property type="term" value="F:3'-5' exonuclease activity"/>
    <property type="evidence" value="ECO:0007669"/>
    <property type="project" value="InterPro"/>
</dbReference>
<dbReference type="AlphaFoldDB" id="A0A8J4DS50"/>
<gene>
    <name evidence="10" type="ORF">Val02_38030</name>
</gene>
<keyword evidence="8" id="KW-0238">DNA-binding</keyword>
<dbReference type="Gene3D" id="3.10.150.10">
    <property type="entry name" value="DNA Polymerase III, subunit A, domain 2"/>
    <property type="match status" value="2"/>
</dbReference>
<protein>
    <recommendedName>
        <fullName evidence="9">HTH merR-type domain-containing protein</fullName>
    </recommendedName>
</protein>
<evidence type="ECO:0000256" key="1">
    <source>
        <dbReference type="ARBA" id="ARBA00004496"/>
    </source>
</evidence>
<comment type="similarity">
    <text evidence="2">Belongs to the beta sliding clamp family.</text>
</comment>